<proteinExistence type="predicted"/>
<dbReference type="EMBL" id="BGZK01000079">
    <property type="protein sequence ID" value="GBP16489.1"/>
    <property type="molecule type" value="Genomic_DNA"/>
</dbReference>
<name>A0A4C1TR84_EUMVA</name>
<evidence type="ECO:0000256" key="1">
    <source>
        <dbReference type="SAM" id="MobiDB-lite"/>
    </source>
</evidence>
<keyword evidence="3" id="KW-1185">Reference proteome</keyword>
<evidence type="ECO:0000313" key="3">
    <source>
        <dbReference type="Proteomes" id="UP000299102"/>
    </source>
</evidence>
<sequence>MSGCGSVLSPNQKRARRPTTAHPRRRHSVDGSSPTPGLQWAGVEDLKSESLNQKQTLCESVPLQLGGAAGGAARGGAGRAGRALLKFDP</sequence>
<gene>
    <name evidence="2" type="ORF">EVAR_10062_1</name>
</gene>
<reference evidence="2 3" key="1">
    <citation type="journal article" date="2019" name="Commun. Biol.">
        <title>The bagworm genome reveals a unique fibroin gene that provides high tensile strength.</title>
        <authorList>
            <person name="Kono N."/>
            <person name="Nakamura H."/>
            <person name="Ohtoshi R."/>
            <person name="Tomita M."/>
            <person name="Numata K."/>
            <person name="Arakawa K."/>
        </authorList>
    </citation>
    <scope>NUCLEOTIDE SEQUENCE [LARGE SCALE GENOMIC DNA]</scope>
</reference>
<feature type="region of interest" description="Disordered" evidence="1">
    <location>
        <begin position="1"/>
        <end position="39"/>
    </location>
</feature>
<protein>
    <submittedName>
        <fullName evidence="2">Uncharacterized protein</fullName>
    </submittedName>
</protein>
<accession>A0A4C1TR84</accession>
<dbReference type="Proteomes" id="UP000299102">
    <property type="component" value="Unassembled WGS sequence"/>
</dbReference>
<feature type="compositionally biased region" description="Basic residues" evidence="1">
    <location>
        <begin position="13"/>
        <end position="27"/>
    </location>
</feature>
<comment type="caution">
    <text evidence="2">The sequence shown here is derived from an EMBL/GenBank/DDBJ whole genome shotgun (WGS) entry which is preliminary data.</text>
</comment>
<evidence type="ECO:0000313" key="2">
    <source>
        <dbReference type="EMBL" id="GBP16489.1"/>
    </source>
</evidence>
<dbReference type="AlphaFoldDB" id="A0A4C1TR84"/>
<organism evidence="2 3">
    <name type="scientific">Eumeta variegata</name>
    <name type="common">Bagworm moth</name>
    <name type="synonym">Eumeta japonica</name>
    <dbReference type="NCBI Taxonomy" id="151549"/>
    <lineage>
        <taxon>Eukaryota</taxon>
        <taxon>Metazoa</taxon>
        <taxon>Ecdysozoa</taxon>
        <taxon>Arthropoda</taxon>
        <taxon>Hexapoda</taxon>
        <taxon>Insecta</taxon>
        <taxon>Pterygota</taxon>
        <taxon>Neoptera</taxon>
        <taxon>Endopterygota</taxon>
        <taxon>Lepidoptera</taxon>
        <taxon>Glossata</taxon>
        <taxon>Ditrysia</taxon>
        <taxon>Tineoidea</taxon>
        <taxon>Psychidae</taxon>
        <taxon>Oiketicinae</taxon>
        <taxon>Eumeta</taxon>
    </lineage>
</organism>